<organism evidence="1 2">
    <name type="scientific">Aspergillus sclerotiicarbonarius (strain CBS 121057 / IBT 28362)</name>
    <dbReference type="NCBI Taxonomy" id="1448318"/>
    <lineage>
        <taxon>Eukaryota</taxon>
        <taxon>Fungi</taxon>
        <taxon>Dikarya</taxon>
        <taxon>Ascomycota</taxon>
        <taxon>Pezizomycotina</taxon>
        <taxon>Eurotiomycetes</taxon>
        <taxon>Eurotiomycetidae</taxon>
        <taxon>Eurotiales</taxon>
        <taxon>Aspergillaceae</taxon>
        <taxon>Aspergillus</taxon>
        <taxon>Aspergillus subgen. Circumdati</taxon>
    </lineage>
</organism>
<gene>
    <name evidence="1" type="ORF">BO78DRAFT_421122</name>
</gene>
<reference evidence="1 2" key="1">
    <citation type="submission" date="2018-02" db="EMBL/GenBank/DDBJ databases">
        <title>The genomes of Aspergillus section Nigri reveals drivers in fungal speciation.</title>
        <authorList>
            <consortium name="DOE Joint Genome Institute"/>
            <person name="Vesth T.C."/>
            <person name="Nybo J."/>
            <person name="Theobald S."/>
            <person name="Brandl J."/>
            <person name="Frisvad J.C."/>
            <person name="Nielsen K.F."/>
            <person name="Lyhne E.K."/>
            <person name="Kogle M.E."/>
            <person name="Kuo A."/>
            <person name="Riley R."/>
            <person name="Clum A."/>
            <person name="Nolan M."/>
            <person name="Lipzen A."/>
            <person name="Salamov A."/>
            <person name="Henrissat B."/>
            <person name="Wiebenga A."/>
            <person name="De vries R.P."/>
            <person name="Grigoriev I.V."/>
            <person name="Mortensen U.H."/>
            <person name="Andersen M.R."/>
            <person name="Baker S.E."/>
        </authorList>
    </citation>
    <scope>NUCLEOTIDE SEQUENCE [LARGE SCALE GENOMIC DNA]</scope>
    <source>
        <strain evidence="1 2">CBS 121057</strain>
    </source>
</reference>
<dbReference type="InterPro" id="IPR036812">
    <property type="entry name" value="NAD(P)_OxRdtase_dom_sf"/>
</dbReference>
<dbReference type="Gene3D" id="3.20.20.100">
    <property type="entry name" value="NADP-dependent oxidoreductase domain"/>
    <property type="match status" value="1"/>
</dbReference>
<dbReference type="Proteomes" id="UP000248423">
    <property type="component" value="Unassembled WGS sequence"/>
</dbReference>
<dbReference type="AlphaFoldDB" id="A0A319E1D3"/>
<dbReference type="STRING" id="1448318.A0A319E1D3"/>
<sequence>MQGLTGSLVLDILSCLSPQFKCLTASPIPGTKWIEYLEENLGAYAVSLSRAENEEIRWAIERAEVHGTRVAERLMVDLVKDTPPLDAVAS</sequence>
<accession>A0A319E1D3</accession>
<name>A0A319E1D3_ASPSB</name>
<protein>
    <submittedName>
        <fullName evidence="1">Uncharacterized protein</fullName>
    </submittedName>
</protein>
<dbReference type="VEuPathDB" id="FungiDB:BO78DRAFT_421122"/>
<evidence type="ECO:0000313" key="1">
    <source>
        <dbReference type="EMBL" id="PYI03851.1"/>
    </source>
</evidence>
<keyword evidence="2" id="KW-1185">Reference proteome</keyword>
<evidence type="ECO:0000313" key="2">
    <source>
        <dbReference type="Proteomes" id="UP000248423"/>
    </source>
</evidence>
<dbReference type="OrthoDB" id="37537at2759"/>
<proteinExistence type="predicted"/>
<dbReference type="EMBL" id="KZ826375">
    <property type="protein sequence ID" value="PYI03851.1"/>
    <property type="molecule type" value="Genomic_DNA"/>
</dbReference>